<evidence type="ECO:0000256" key="1">
    <source>
        <dbReference type="ARBA" id="ARBA00010062"/>
    </source>
</evidence>
<sequence>MTRRGFGRGTLAALLAAPAIARAQPREEIRLGFNGDLAASPSAQSGRAAVVGIRAAIEDLNREGGVLGRAFSLIVRDDLSQPPKSIQNMSDLIDNERVVAVLGPTNSGNALAWRHIPNQKRVPVMGCIGSATDITRPIRAGADNYMFRVGSVDRTQVIALMAYAKKNPRSGRIGFLTETTGYGQAGLRDLQEVAQAQGLTAAANERFNVNDTDMTSQLAKLRTAGVETALVWAQGTPIGQLMRSMDKIGYFPTVLTSWAADNLSFINAAGPTLAERPIFLRTVSEDRTPRQQAFFDRIRPQLDADSAYSFAVHGYDGTMLLARAMQQAGNTEGPAVRAALEDLQGRLDGYAKTYERPFTRDQHEALTAADQRWTCWRGGRLAAFDDAVVAGLRPEDFRG</sequence>
<keyword evidence="2" id="KW-0732">Signal</keyword>
<evidence type="ECO:0000313" key="6">
    <source>
        <dbReference type="Proteomes" id="UP001196870"/>
    </source>
</evidence>
<organism evidence="5 6">
    <name type="scientific">Plastoroseomonas hellenica</name>
    <dbReference type="NCBI Taxonomy" id="2687306"/>
    <lineage>
        <taxon>Bacteria</taxon>
        <taxon>Pseudomonadati</taxon>
        <taxon>Pseudomonadota</taxon>
        <taxon>Alphaproteobacteria</taxon>
        <taxon>Acetobacterales</taxon>
        <taxon>Acetobacteraceae</taxon>
        <taxon>Plastoroseomonas</taxon>
    </lineage>
</organism>
<comment type="caution">
    <text evidence="5">The sequence shown here is derived from an EMBL/GenBank/DDBJ whole genome shotgun (WGS) entry which is preliminary data.</text>
</comment>
<keyword evidence="3" id="KW-0029">Amino-acid transport</keyword>
<evidence type="ECO:0000313" key="5">
    <source>
        <dbReference type="EMBL" id="MBR0664953.1"/>
    </source>
</evidence>
<dbReference type="PANTHER" id="PTHR30483:SF6">
    <property type="entry name" value="PERIPLASMIC BINDING PROTEIN OF ABC TRANSPORTER FOR NATURAL AMINO ACIDS"/>
    <property type="match status" value="1"/>
</dbReference>
<protein>
    <submittedName>
        <fullName evidence="5">ABC transporter substrate-binding protein</fullName>
    </submittedName>
</protein>
<dbReference type="Pfam" id="PF13458">
    <property type="entry name" value="Peripla_BP_6"/>
    <property type="match status" value="1"/>
</dbReference>
<dbReference type="InterPro" id="IPR028081">
    <property type="entry name" value="Leu-bd"/>
</dbReference>
<proteinExistence type="inferred from homology"/>
<keyword evidence="6" id="KW-1185">Reference proteome</keyword>
<dbReference type="Gene3D" id="3.40.50.2300">
    <property type="match status" value="2"/>
</dbReference>
<accession>A0ABS5EXB8</accession>
<evidence type="ECO:0000259" key="4">
    <source>
        <dbReference type="Pfam" id="PF13458"/>
    </source>
</evidence>
<dbReference type="Proteomes" id="UP001196870">
    <property type="component" value="Unassembled WGS sequence"/>
</dbReference>
<dbReference type="CDD" id="cd06335">
    <property type="entry name" value="PBP1_ABC_ligand_binding-like"/>
    <property type="match status" value="1"/>
</dbReference>
<evidence type="ECO:0000256" key="3">
    <source>
        <dbReference type="ARBA" id="ARBA00022970"/>
    </source>
</evidence>
<dbReference type="InterPro" id="IPR051010">
    <property type="entry name" value="BCAA_transport"/>
</dbReference>
<gene>
    <name evidence="5" type="ORF">GXW71_11370</name>
</gene>
<name>A0ABS5EXB8_9PROT</name>
<comment type="similarity">
    <text evidence="1">Belongs to the leucine-binding protein family.</text>
</comment>
<dbReference type="SUPFAM" id="SSF53822">
    <property type="entry name" value="Periplasmic binding protein-like I"/>
    <property type="match status" value="1"/>
</dbReference>
<feature type="domain" description="Leucine-binding protein" evidence="4">
    <location>
        <begin position="28"/>
        <end position="350"/>
    </location>
</feature>
<reference evidence="6" key="1">
    <citation type="journal article" date="2021" name="Syst. Appl. Microbiol.">
        <title>Roseomonas hellenica sp. nov., isolated from roots of wild-growing Alkanna tinctoria.</title>
        <authorList>
            <person name="Rat A."/>
            <person name="Naranjo H.D."/>
            <person name="Lebbe L."/>
            <person name="Cnockaert M."/>
            <person name="Krigas N."/>
            <person name="Grigoriadou K."/>
            <person name="Maloupa E."/>
            <person name="Willems A."/>
        </authorList>
    </citation>
    <scope>NUCLEOTIDE SEQUENCE [LARGE SCALE GENOMIC DNA]</scope>
    <source>
        <strain evidence="6">LMG 31523</strain>
    </source>
</reference>
<dbReference type="PANTHER" id="PTHR30483">
    <property type="entry name" value="LEUCINE-SPECIFIC-BINDING PROTEIN"/>
    <property type="match status" value="1"/>
</dbReference>
<keyword evidence="3" id="KW-0813">Transport</keyword>
<dbReference type="InterPro" id="IPR028082">
    <property type="entry name" value="Peripla_BP_I"/>
</dbReference>
<dbReference type="EMBL" id="JAAGBB010000011">
    <property type="protein sequence ID" value="MBR0664953.1"/>
    <property type="molecule type" value="Genomic_DNA"/>
</dbReference>
<evidence type="ECO:0000256" key="2">
    <source>
        <dbReference type="ARBA" id="ARBA00022729"/>
    </source>
</evidence>